<keyword evidence="1" id="KW-1133">Transmembrane helix</keyword>
<dbReference type="RefSeq" id="WP_007936426.1">
    <property type="nucleotide sequence ID" value="NZ_AKVJ01000031.1"/>
</dbReference>
<comment type="caution">
    <text evidence="2">The sequence shown here is derived from an EMBL/GenBank/DDBJ whole genome shotgun (WGS) entry which is preliminary data.</text>
</comment>
<dbReference type="EMBL" id="AKVJ01000031">
    <property type="protein sequence ID" value="EIW17132.1"/>
    <property type="molecule type" value="Genomic_DNA"/>
</dbReference>
<gene>
    <name evidence="2" type="ORF">FB4_4488</name>
</gene>
<keyword evidence="3" id="KW-1185">Reference proteome</keyword>
<reference evidence="2 3" key="1">
    <citation type="journal article" date="2012" name="J. Bacteriol.">
        <title>Draft Genome Sequences for Two Metal-Reducing Pelosinus fermentans Strains Isolated from a Cr(VI)-Contaminated Site and for Type Strain R7.</title>
        <authorList>
            <person name="Brown S.D."/>
            <person name="Podar M."/>
            <person name="Klingeman D.M."/>
            <person name="Johnson C.M."/>
            <person name="Yang Z.K."/>
            <person name="Utturkar S.M."/>
            <person name="Land M.L."/>
            <person name="Mosher J.J."/>
            <person name="Hurt R.A.Jr."/>
            <person name="Phelps T.J."/>
            <person name="Palumbo A.V."/>
            <person name="Arkin A.P."/>
            <person name="Hazen T.C."/>
            <person name="Elias D.A."/>
        </authorList>
    </citation>
    <scope>NUCLEOTIDE SEQUENCE [LARGE SCALE GENOMIC DNA]</scope>
    <source>
        <strain evidence="2 3">B4</strain>
    </source>
</reference>
<sequence precursor="true">MKEKIKSLGVGVSAAAISMVPSFLPAASAVCTGVCGSCGGGCAGLIVGFGAGGLILLTKLQNDKKEKVDDQEL</sequence>
<keyword evidence="1" id="KW-0472">Membrane</keyword>
<evidence type="ECO:0000313" key="2">
    <source>
        <dbReference type="EMBL" id="EIW17132.1"/>
    </source>
</evidence>
<dbReference type="Proteomes" id="UP000004324">
    <property type="component" value="Unassembled WGS sequence"/>
</dbReference>
<dbReference type="PATRIC" id="fig|1149862.3.peg.3456"/>
<evidence type="ECO:0000256" key="1">
    <source>
        <dbReference type="SAM" id="Phobius"/>
    </source>
</evidence>
<protein>
    <submittedName>
        <fullName evidence="2">Uncharacterized protein</fullName>
    </submittedName>
</protein>
<accession>I9AW46</accession>
<proteinExistence type="predicted"/>
<name>I9AW46_9FIRM</name>
<feature type="transmembrane region" description="Helical" evidence="1">
    <location>
        <begin position="39"/>
        <end position="57"/>
    </location>
</feature>
<evidence type="ECO:0000313" key="3">
    <source>
        <dbReference type="Proteomes" id="UP000004324"/>
    </source>
</evidence>
<dbReference type="AlphaFoldDB" id="I9AW46"/>
<organism evidence="2 3">
    <name type="scientific">Pelosinus fermentans B4</name>
    <dbReference type="NCBI Taxonomy" id="1149862"/>
    <lineage>
        <taxon>Bacteria</taxon>
        <taxon>Bacillati</taxon>
        <taxon>Bacillota</taxon>
        <taxon>Negativicutes</taxon>
        <taxon>Selenomonadales</taxon>
        <taxon>Sporomusaceae</taxon>
        <taxon>Pelosinus</taxon>
    </lineage>
</organism>
<keyword evidence="1" id="KW-0812">Transmembrane</keyword>